<dbReference type="Proteomes" id="UP001168877">
    <property type="component" value="Unassembled WGS sequence"/>
</dbReference>
<comment type="caution">
    <text evidence="6">The sequence shown here is derived from an EMBL/GenBank/DDBJ whole genome shotgun (WGS) entry which is preliminary data.</text>
</comment>
<evidence type="ECO:0000313" key="6">
    <source>
        <dbReference type="EMBL" id="KAK0594875.1"/>
    </source>
</evidence>
<dbReference type="Gene3D" id="3.30.160.20">
    <property type="match status" value="2"/>
</dbReference>
<keyword evidence="7" id="KW-1185">Reference proteome</keyword>
<feature type="compositionally biased region" description="Basic residues" evidence="4">
    <location>
        <begin position="420"/>
        <end position="433"/>
    </location>
</feature>
<evidence type="ECO:0000256" key="1">
    <source>
        <dbReference type="ARBA" id="ARBA00022737"/>
    </source>
</evidence>
<dbReference type="GO" id="GO:0003723">
    <property type="term" value="F:RNA binding"/>
    <property type="evidence" value="ECO:0007669"/>
    <property type="project" value="UniProtKB-UniRule"/>
</dbReference>
<organism evidence="6 7">
    <name type="scientific">Acer saccharum</name>
    <name type="common">Sugar maple</name>
    <dbReference type="NCBI Taxonomy" id="4024"/>
    <lineage>
        <taxon>Eukaryota</taxon>
        <taxon>Viridiplantae</taxon>
        <taxon>Streptophyta</taxon>
        <taxon>Embryophyta</taxon>
        <taxon>Tracheophyta</taxon>
        <taxon>Spermatophyta</taxon>
        <taxon>Magnoliopsida</taxon>
        <taxon>eudicotyledons</taxon>
        <taxon>Gunneridae</taxon>
        <taxon>Pentapetalae</taxon>
        <taxon>rosids</taxon>
        <taxon>malvids</taxon>
        <taxon>Sapindales</taxon>
        <taxon>Sapindaceae</taxon>
        <taxon>Hippocastanoideae</taxon>
        <taxon>Acereae</taxon>
        <taxon>Acer</taxon>
    </lineage>
</organism>
<feature type="compositionally biased region" description="Polar residues" evidence="4">
    <location>
        <begin position="408"/>
        <end position="419"/>
    </location>
</feature>
<dbReference type="Pfam" id="PF00035">
    <property type="entry name" value="dsrm"/>
    <property type="match status" value="2"/>
</dbReference>
<dbReference type="CDD" id="cd00048">
    <property type="entry name" value="DSRM_SF"/>
    <property type="match status" value="1"/>
</dbReference>
<evidence type="ECO:0000256" key="3">
    <source>
        <dbReference type="PROSITE-ProRule" id="PRU00266"/>
    </source>
</evidence>
<feature type="domain" description="DRBM" evidence="5">
    <location>
        <begin position="156"/>
        <end position="223"/>
    </location>
</feature>
<feature type="compositionally biased region" description="Low complexity" evidence="4">
    <location>
        <begin position="14"/>
        <end position="23"/>
    </location>
</feature>
<dbReference type="InterPro" id="IPR014720">
    <property type="entry name" value="dsRBD_dom"/>
</dbReference>
<keyword evidence="1" id="KW-0677">Repeat</keyword>
<gene>
    <name evidence="6" type="ORF">LWI29_001425</name>
</gene>
<evidence type="ECO:0000256" key="2">
    <source>
        <dbReference type="ARBA" id="ARBA00022884"/>
    </source>
</evidence>
<feature type="region of interest" description="Disordered" evidence="4">
    <location>
        <begin position="37"/>
        <end position="57"/>
    </location>
</feature>
<feature type="region of interest" description="Disordered" evidence="4">
    <location>
        <begin position="408"/>
        <end position="437"/>
    </location>
</feature>
<feature type="region of interest" description="Disordered" evidence="4">
    <location>
        <begin position="455"/>
        <end position="513"/>
    </location>
</feature>
<dbReference type="AlphaFoldDB" id="A0AA39SQ88"/>
<dbReference type="PROSITE" id="PS50137">
    <property type="entry name" value="DS_RBD"/>
    <property type="match status" value="2"/>
</dbReference>
<name>A0AA39SQ88_ACESA</name>
<dbReference type="PANTHER" id="PTHR46031:SF37">
    <property type="entry name" value="DRBM DOMAIN-CONTAINING PROTEIN"/>
    <property type="match status" value="1"/>
</dbReference>
<reference evidence="6" key="1">
    <citation type="journal article" date="2022" name="Plant J.">
        <title>Strategies of tolerance reflected in two North American maple genomes.</title>
        <authorList>
            <person name="McEvoy S.L."/>
            <person name="Sezen U.U."/>
            <person name="Trouern-Trend A."/>
            <person name="McMahon S.M."/>
            <person name="Schaberg P.G."/>
            <person name="Yang J."/>
            <person name="Wegrzyn J.L."/>
            <person name="Swenson N.G."/>
        </authorList>
    </citation>
    <scope>NUCLEOTIDE SEQUENCE</scope>
    <source>
        <strain evidence="6">NS2018</strain>
    </source>
</reference>
<evidence type="ECO:0000259" key="5">
    <source>
        <dbReference type="PROSITE" id="PS50137"/>
    </source>
</evidence>
<accession>A0AA39SQ88</accession>
<evidence type="ECO:0000256" key="4">
    <source>
        <dbReference type="SAM" id="MobiDB-lite"/>
    </source>
</evidence>
<dbReference type="PANTHER" id="PTHR46031">
    <property type="match status" value="1"/>
</dbReference>
<protein>
    <recommendedName>
        <fullName evidence="5">DRBM domain-containing protein</fullName>
    </recommendedName>
</protein>
<dbReference type="EMBL" id="JAUESC010000004">
    <property type="protein sequence ID" value="KAK0594875.1"/>
    <property type="molecule type" value="Genomic_DNA"/>
</dbReference>
<sequence>MSQSHPINVDYPVPAQAQPQHQPQLQLQLQLPPLCRDAQAPAPVPSPSTPRASALAASSSMVPSRLLEHLMHKNRLQEYAQRSSIALPIYQTVNEGYQHAPRFRATVLVDGETYTSSNTYSHRKAAEQDVAKLALECISKKIKDEGSPLIIEDAIYCKSILNEFAVKMTLERPTYNTIQPEGSLPAFISYLVFNDVTYTGEVGKSKKEAEQLAARAVIRSLLGTSGFGTILFEIIKSKGKLFDALRKVKGFNYGPYGTEIQTAIVTHNVQTANVAHNVQTPNVAHNLQTPNVTANVEAANVTANVKDANVQTPNVAHNVQTPSVTANVQAANVTANVQDANVQTPNVAHNVQTPSVTANASNVTANMQTSATPGTSLGLPLPHHQFKIPKAEPSSETVNLPISFVPSVLQQPSGVGPSTSKKRRKNKNKANKRFRADAELAIVPQSLAVVPHPFTQAPQPFTQAPQSFSQSLQPFTQAPQSFSQSPQSFTQAPQSFSQSPQSFSQAPPVHLIL</sequence>
<proteinExistence type="predicted"/>
<feature type="region of interest" description="Disordered" evidence="4">
    <location>
        <begin position="1"/>
        <end position="23"/>
    </location>
</feature>
<evidence type="ECO:0000313" key="7">
    <source>
        <dbReference type="Proteomes" id="UP001168877"/>
    </source>
</evidence>
<dbReference type="SMART" id="SM00358">
    <property type="entry name" value="DSRM"/>
    <property type="match status" value="2"/>
</dbReference>
<reference evidence="6" key="2">
    <citation type="submission" date="2023-06" db="EMBL/GenBank/DDBJ databases">
        <authorList>
            <person name="Swenson N.G."/>
            <person name="Wegrzyn J.L."/>
            <person name="Mcevoy S.L."/>
        </authorList>
    </citation>
    <scope>NUCLEOTIDE SEQUENCE</scope>
    <source>
        <strain evidence="6">NS2018</strain>
        <tissue evidence="6">Leaf</tissue>
    </source>
</reference>
<feature type="domain" description="DRBM" evidence="5">
    <location>
        <begin position="71"/>
        <end position="140"/>
    </location>
</feature>
<dbReference type="SUPFAM" id="SSF54768">
    <property type="entry name" value="dsRNA-binding domain-like"/>
    <property type="match status" value="2"/>
</dbReference>
<keyword evidence="2 3" id="KW-0694">RNA-binding</keyword>